<evidence type="ECO:0000259" key="6">
    <source>
        <dbReference type="Pfam" id="PF08544"/>
    </source>
</evidence>
<evidence type="ECO:0000259" key="5">
    <source>
        <dbReference type="Pfam" id="PF00288"/>
    </source>
</evidence>
<dbReference type="Pfam" id="PF08544">
    <property type="entry name" value="GHMP_kinases_C"/>
    <property type="match status" value="1"/>
</dbReference>
<keyword evidence="4" id="KW-0067">ATP-binding</keyword>
<dbReference type="SUPFAM" id="SSF54211">
    <property type="entry name" value="Ribosomal protein S5 domain 2-like"/>
    <property type="match status" value="1"/>
</dbReference>
<dbReference type="PIRSF" id="PIRSF033887">
    <property type="entry name" value="PduX"/>
    <property type="match status" value="1"/>
</dbReference>
<dbReference type="InterPro" id="IPR006204">
    <property type="entry name" value="GHMP_kinase_N_dom"/>
</dbReference>
<dbReference type="InterPro" id="IPR020568">
    <property type="entry name" value="Ribosomal_Su5_D2-typ_SF"/>
</dbReference>
<keyword evidence="3 7" id="KW-0418">Kinase</keyword>
<reference evidence="7 8" key="1">
    <citation type="journal article" date="2019" name="Front. Microbiol.">
        <title>Thermoanaerosceptrum fracticalcis gen. nov. sp. nov., a Novel Fumarate-Fermenting Microorganism From a Deep Fractured Carbonate Aquifer of the US Great Basin.</title>
        <authorList>
            <person name="Hamilton-Brehm S.D."/>
            <person name="Stewart L.E."/>
            <person name="Zavarin M."/>
            <person name="Caldwell M."/>
            <person name="Lawson P.A."/>
            <person name="Onstott T.C."/>
            <person name="Grzymski J."/>
            <person name="Neveux I."/>
            <person name="Lollar B.S."/>
            <person name="Russell C.E."/>
            <person name="Moser D.P."/>
        </authorList>
    </citation>
    <scope>NUCLEOTIDE SEQUENCE [LARGE SCALE GENOMIC DNA]</scope>
    <source>
        <strain evidence="7 8">DRI-13</strain>
    </source>
</reference>
<organism evidence="7 8">
    <name type="scientific">Thermanaerosceptrum fracticalcis</name>
    <dbReference type="NCBI Taxonomy" id="1712410"/>
    <lineage>
        <taxon>Bacteria</taxon>
        <taxon>Bacillati</taxon>
        <taxon>Bacillota</taxon>
        <taxon>Clostridia</taxon>
        <taxon>Eubacteriales</taxon>
        <taxon>Peptococcaceae</taxon>
        <taxon>Thermanaerosceptrum</taxon>
    </lineage>
</organism>
<accession>A0A7G6E0R0</accession>
<feature type="domain" description="GHMP kinase N-terminal" evidence="5">
    <location>
        <begin position="58"/>
        <end position="122"/>
    </location>
</feature>
<evidence type="ECO:0000256" key="3">
    <source>
        <dbReference type="ARBA" id="ARBA00022777"/>
    </source>
</evidence>
<keyword evidence="8" id="KW-1185">Reference proteome</keyword>
<dbReference type="Proteomes" id="UP000515847">
    <property type="component" value="Chromosome"/>
</dbReference>
<dbReference type="Gene3D" id="3.30.230.10">
    <property type="match status" value="1"/>
</dbReference>
<sequence length="300" mass="32587">MQATVFAPATCGEIVQGTFNDINMHITCPINYYSKVTACRKGSPGVNIYPENRYKAQRASELTLEYLNVNAGMEIIIESDIPVGKGMASSTADIAASAQATALALGHYLSPHVISEIALAIEPSDGLFYPGIVAFDHVRGRYYQHLGNSVDLTIIAFDYGGEIDTIAFNKRPDLPQKNRDKEHIIRKAYSLVKQGLKGNNLKLIGEGASLSALANQTIIYKPYLEEIIEMATKMGAYGVNTAHSGTLIGIFTKSQSPLSNSLTEEILKHFPFLELRGKFSLVNGGFAKEIRTKAAGEANP</sequence>
<evidence type="ECO:0000313" key="8">
    <source>
        <dbReference type="Proteomes" id="UP000515847"/>
    </source>
</evidence>
<dbReference type="PANTHER" id="PTHR43527">
    <property type="entry name" value="4-DIPHOSPHOCYTIDYL-2-C-METHYL-D-ERYTHRITOL KINASE, CHLOROPLASTIC"/>
    <property type="match status" value="1"/>
</dbReference>
<dbReference type="KEGG" id="tfr:BR63_04680"/>
<name>A0A7G6E0R0_THEFR</name>
<dbReference type="EMBL" id="CP045798">
    <property type="protein sequence ID" value="QNB45664.1"/>
    <property type="molecule type" value="Genomic_DNA"/>
</dbReference>
<dbReference type="AlphaFoldDB" id="A0A7G6E0R0"/>
<dbReference type="InterPro" id="IPR012363">
    <property type="entry name" value="PduX"/>
</dbReference>
<dbReference type="InterPro" id="IPR013750">
    <property type="entry name" value="GHMP_kinase_C_dom"/>
</dbReference>
<gene>
    <name evidence="7" type="ORF">BR63_04680</name>
</gene>
<protein>
    <submittedName>
        <fullName evidence="7">GHMP kinase</fullName>
    </submittedName>
</protein>
<proteinExistence type="predicted"/>
<evidence type="ECO:0000256" key="1">
    <source>
        <dbReference type="ARBA" id="ARBA00022679"/>
    </source>
</evidence>
<evidence type="ECO:0000256" key="4">
    <source>
        <dbReference type="ARBA" id="ARBA00022840"/>
    </source>
</evidence>
<dbReference type="OrthoDB" id="4548147at2"/>
<evidence type="ECO:0000256" key="2">
    <source>
        <dbReference type="ARBA" id="ARBA00022741"/>
    </source>
</evidence>
<evidence type="ECO:0000313" key="7">
    <source>
        <dbReference type="EMBL" id="QNB45664.1"/>
    </source>
</evidence>
<dbReference type="PANTHER" id="PTHR43527:SF1">
    <property type="entry name" value="L-THREONINE KINASE"/>
    <property type="match status" value="1"/>
</dbReference>
<dbReference type="InterPro" id="IPR014721">
    <property type="entry name" value="Ribsml_uS5_D2-typ_fold_subgr"/>
</dbReference>
<keyword evidence="1" id="KW-0808">Transferase</keyword>
<dbReference type="GO" id="GO:0016301">
    <property type="term" value="F:kinase activity"/>
    <property type="evidence" value="ECO:0007669"/>
    <property type="project" value="UniProtKB-KW"/>
</dbReference>
<feature type="domain" description="GHMP kinase C-terminal" evidence="6">
    <location>
        <begin position="195"/>
        <end position="257"/>
    </location>
</feature>
<dbReference type="Pfam" id="PF00288">
    <property type="entry name" value="GHMP_kinases_N"/>
    <property type="match status" value="1"/>
</dbReference>
<dbReference type="RefSeq" id="WP_034419860.1">
    <property type="nucleotide sequence ID" value="NZ_CP045798.1"/>
</dbReference>
<keyword evidence="2" id="KW-0547">Nucleotide-binding</keyword>
<dbReference type="GO" id="GO:0005524">
    <property type="term" value="F:ATP binding"/>
    <property type="evidence" value="ECO:0007669"/>
    <property type="project" value="UniProtKB-KW"/>
</dbReference>